<dbReference type="GeneID" id="54351138"/>
<dbReference type="InterPro" id="IPR006652">
    <property type="entry name" value="Kelch_1"/>
</dbReference>
<organism evidence="4 5">
    <name type="scientific">Didymella exigua CBS 183.55</name>
    <dbReference type="NCBI Taxonomy" id="1150837"/>
    <lineage>
        <taxon>Eukaryota</taxon>
        <taxon>Fungi</taxon>
        <taxon>Dikarya</taxon>
        <taxon>Ascomycota</taxon>
        <taxon>Pezizomycotina</taxon>
        <taxon>Dothideomycetes</taxon>
        <taxon>Pleosporomycetidae</taxon>
        <taxon>Pleosporales</taxon>
        <taxon>Pleosporineae</taxon>
        <taxon>Didymellaceae</taxon>
        <taxon>Didymella</taxon>
    </lineage>
</organism>
<dbReference type="InterPro" id="IPR015202">
    <property type="entry name" value="GO-like_E_set"/>
</dbReference>
<feature type="signal peptide" evidence="2">
    <location>
        <begin position="1"/>
        <end position="15"/>
    </location>
</feature>
<reference evidence="4" key="1">
    <citation type="journal article" date="2020" name="Stud. Mycol.">
        <title>101 Dothideomycetes genomes: a test case for predicting lifestyles and emergence of pathogens.</title>
        <authorList>
            <person name="Haridas S."/>
            <person name="Albert R."/>
            <person name="Binder M."/>
            <person name="Bloem J."/>
            <person name="Labutti K."/>
            <person name="Salamov A."/>
            <person name="Andreopoulos B."/>
            <person name="Baker S."/>
            <person name="Barry K."/>
            <person name="Bills G."/>
            <person name="Bluhm B."/>
            <person name="Cannon C."/>
            <person name="Castanera R."/>
            <person name="Culley D."/>
            <person name="Daum C."/>
            <person name="Ezra D."/>
            <person name="Gonzalez J."/>
            <person name="Henrissat B."/>
            <person name="Kuo A."/>
            <person name="Liang C."/>
            <person name="Lipzen A."/>
            <person name="Lutzoni F."/>
            <person name="Magnuson J."/>
            <person name="Mondo S."/>
            <person name="Nolan M."/>
            <person name="Ohm R."/>
            <person name="Pangilinan J."/>
            <person name="Park H.-J."/>
            <person name="Ramirez L."/>
            <person name="Alfaro M."/>
            <person name="Sun H."/>
            <person name="Tritt A."/>
            <person name="Yoshinaga Y."/>
            <person name="Zwiers L.-H."/>
            <person name="Turgeon B."/>
            <person name="Goodwin S."/>
            <person name="Spatafora J."/>
            <person name="Crous P."/>
            <person name="Grigoriev I."/>
        </authorList>
    </citation>
    <scope>NUCLEOTIDE SEQUENCE</scope>
    <source>
        <strain evidence="4">CBS 183.55</strain>
    </source>
</reference>
<keyword evidence="2" id="KW-0732">Signal</keyword>
<dbReference type="InterPro" id="IPR000421">
    <property type="entry name" value="FA58C"/>
</dbReference>
<evidence type="ECO:0000259" key="3">
    <source>
        <dbReference type="PROSITE" id="PS50022"/>
    </source>
</evidence>
<dbReference type="Gene3D" id="2.60.120.260">
    <property type="entry name" value="Galactose-binding domain-like"/>
    <property type="match status" value="2"/>
</dbReference>
<dbReference type="SMART" id="SM00612">
    <property type="entry name" value="Kelch"/>
    <property type="match status" value="2"/>
</dbReference>
<dbReference type="Pfam" id="PF00754">
    <property type="entry name" value="F5_F8_type_C"/>
    <property type="match status" value="2"/>
</dbReference>
<keyword evidence="5" id="KW-1185">Reference proteome</keyword>
<feature type="domain" description="F5/8 type C" evidence="3">
    <location>
        <begin position="176"/>
        <end position="341"/>
    </location>
</feature>
<evidence type="ECO:0000256" key="1">
    <source>
        <dbReference type="SAM" id="MobiDB-lite"/>
    </source>
</evidence>
<evidence type="ECO:0000313" key="5">
    <source>
        <dbReference type="Proteomes" id="UP000800082"/>
    </source>
</evidence>
<dbReference type="RefSeq" id="XP_033446128.1">
    <property type="nucleotide sequence ID" value="XM_033593470.1"/>
</dbReference>
<accession>A0A6A5RHE3</accession>
<protein>
    <submittedName>
        <fullName evidence="4">Carbohydrate-binding module family 32</fullName>
    </submittedName>
</protein>
<gene>
    <name evidence="4" type="ORF">M421DRAFT_423436</name>
</gene>
<dbReference type="InterPro" id="IPR013783">
    <property type="entry name" value="Ig-like_fold"/>
</dbReference>
<feature type="domain" description="F5/8 type C" evidence="3">
    <location>
        <begin position="1"/>
        <end position="158"/>
    </location>
</feature>
<evidence type="ECO:0000313" key="4">
    <source>
        <dbReference type="EMBL" id="KAF1925876.1"/>
    </source>
</evidence>
<dbReference type="InterPro" id="IPR008979">
    <property type="entry name" value="Galactose-bd-like_sf"/>
</dbReference>
<dbReference type="SUPFAM" id="SSF81296">
    <property type="entry name" value="E set domains"/>
    <property type="match status" value="1"/>
</dbReference>
<feature type="chain" id="PRO_5025636721" evidence="2">
    <location>
        <begin position="16"/>
        <end position="826"/>
    </location>
</feature>
<dbReference type="InterPro" id="IPR014756">
    <property type="entry name" value="Ig_E-set"/>
</dbReference>
<feature type="region of interest" description="Disordered" evidence="1">
    <location>
        <begin position="161"/>
        <end position="195"/>
    </location>
</feature>
<dbReference type="SMART" id="SM00231">
    <property type="entry name" value="FA58C"/>
    <property type="match status" value="2"/>
</dbReference>
<proteinExistence type="predicted"/>
<sequence length="826" mass="87484">MRSFAFLLALQVAAAATITVDSFQSGNSGTNAIDLNNATFWHSQYQPAVALPHVATLDLGIATWINGFTYLPRQDVRPDCTTCKLNGNIGRHDIQISVDNARWTTVVSQTTYADTAALKTETFAAVNARYVRITAFTEAGNRGPWTSAAELGVLLRGNTVSSAGSSSSSIRTSSSSPSPTILASSSSVSPDTAPARTISATVRSIAVNCAQSGSEGSKAIDGDRGTIWHSQWSPEIRLPHNAVLDLGTTQQVTGITYLPRQDVPTGGKINGNFGSHTIETSTDNLNWIVAARSTFVDDATLKRETFPAVSARYVRVTVLTEAGNRGQWASAAELGVLVVSNAVVDFSSTGKWSSVIQLPLVAAGAFMIPESGKVLIFSASGRTDFESAKGYTQTSTYDPKTGAVTEREVRNTGHDMFCPGLSLDFNGRAIVTGGNDNFPTSIYTPLTDVWTRAADMKLKRGYQSSTTLSNGQVFQIGGSWVPGALRGGKNGEIYNPATNTWTLLPGCPVAPMLTNDAQGIFRSDNHGWLFAWKDATVFQAGPSRAMNWYGTSGSGSQTGVGNRAADADSMCGTAVMYDALNGKIFTAGGSPNYELSDATTNVHLITIGNPGSAPSVTKTTSMTYARAFHNSVVLPDGKIFTTGGQSYSRPFSDATAIMQPEMWDPESQNFTILPSHEIPRTYHSIALLLLDGTVFTGGGGLCGGCRTNHLDAEIFSPGYLFNPNGTAARRPVISTLSASTTAVGSSLTVTTDTAVTKFSLVRYGSTTHTVNTDQRRIPLDAVSGTGNTYTVTIPRDPGIALPGYWMLFALNSAGVPSVAKTVKITL</sequence>
<dbReference type="PANTHER" id="PTHR32208:SF68">
    <property type="entry name" value="GALACTOSE OXIDASE"/>
    <property type="match status" value="1"/>
</dbReference>
<dbReference type="PANTHER" id="PTHR32208">
    <property type="entry name" value="SECRETED PROTEIN-RELATED"/>
    <property type="match status" value="1"/>
</dbReference>
<dbReference type="Proteomes" id="UP000800082">
    <property type="component" value="Unassembled WGS sequence"/>
</dbReference>
<dbReference type="Pfam" id="PF09118">
    <property type="entry name" value="GO-like_E_set"/>
    <property type="match status" value="1"/>
</dbReference>
<name>A0A6A5RHE3_9PLEO</name>
<dbReference type="SUPFAM" id="SSF50965">
    <property type="entry name" value="Galactose oxidase, central domain"/>
    <property type="match status" value="1"/>
</dbReference>
<dbReference type="OrthoDB" id="2019572at2759"/>
<dbReference type="Gene3D" id="2.130.10.80">
    <property type="entry name" value="Galactose oxidase/kelch, beta-propeller"/>
    <property type="match status" value="1"/>
</dbReference>
<feature type="compositionally biased region" description="Low complexity" evidence="1">
    <location>
        <begin position="161"/>
        <end position="189"/>
    </location>
</feature>
<dbReference type="SUPFAM" id="SSF49785">
    <property type="entry name" value="Galactose-binding domain-like"/>
    <property type="match status" value="2"/>
</dbReference>
<dbReference type="CDD" id="cd02851">
    <property type="entry name" value="E_set_GO_C"/>
    <property type="match status" value="1"/>
</dbReference>
<dbReference type="AlphaFoldDB" id="A0A6A5RHE3"/>
<dbReference type="InterPro" id="IPR011043">
    <property type="entry name" value="Gal_Oxase/kelch_b-propeller"/>
</dbReference>
<dbReference type="EMBL" id="ML978981">
    <property type="protein sequence ID" value="KAF1925876.1"/>
    <property type="molecule type" value="Genomic_DNA"/>
</dbReference>
<evidence type="ECO:0000256" key="2">
    <source>
        <dbReference type="SAM" id="SignalP"/>
    </source>
</evidence>
<dbReference type="PROSITE" id="PS50022">
    <property type="entry name" value="FA58C_3"/>
    <property type="match status" value="2"/>
</dbReference>
<dbReference type="InterPro" id="IPR037293">
    <property type="entry name" value="Gal_Oxidase_central_sf"/>
</dbReference>
<dbReference type="Gene3D" id="2.60.40.10">
    <property type="entry name" value="Immunoglobulins"/>
    <property type="match status" value="1"/>
</dbReference>